<proteinExistence type="predicted"/>
<protein>
    <recommendedName>
        <fullName evidence="4">Myb-like domain-containing protein</fullName>
    </recommendedName>
</protein>
<sequence>MAHQLYQPLSAALHAPLQSSHTSQSQHYSSYTPHVTPSTTTANGVPQHSQQREEEEEEEDDEEIVEEELEHRDQLSPGMASPRVAAVHPSKSAGTTLSAASTQYSAQVQPSTRDDDQNALDDSKRKPGRPRGSRNRKPRASTSTSSKAPAGSQHPGFYQYPPAPGGSVPNQHFYDFQWRALNLCSEFYNAAEELIKNAPPMVIAQCYHSGPANKIDPLGLIAEAKRVCDSLLANPSQLAGQPPPAAPAYTPYPSLPSYSTMPPPPVPGSTAPGTTAATATSMINNPQSFIMPLGAAPMPPAPGYPPQTYYTTAYPPAPGSRYPPTSYYYGPPQSSYYPPPPSSTQSTPAPPSNSTPTSVPPPTPAGPPAAAALAANTPVPQQSVSPTPVPPVTANAVVTTAIITTNTSAATASTSSVHPPQSPASGLSAFNATTGDAAPGGTQGAWSEVEIEKLKRLAEQSRTMGGPQNRGEIEWDWVVQQWGNSRTRHQILLKATSLGLKESTTRGTKRRRDPDSSSLDNSTRQVPPPVHNTSTPTYAQLPAPVNVQAPSPAQSSASNPSSAQASPATQPMRPPSSSLSNSLNPTRPTATASSGGYAWPMPTIATSNSPILTPTQIHTQTQNQAPSQPETSPSTYYRRPQQPAYGATTQSPSTQTSALRPPSSHGMQSQPPNHHYMYRPLQNGSAMPRRENGM</sequence>
<evidence type="ECO:0008006" key="4">
    <source>
        <dbReference type="Google" id="ProtNLM"/>
    </source>
</evidence>
<feature type="region of interest" description="Disordered" evidence="1">
    <location>
        <begin position="409"/>
        <end position="445"/>
    </location>
</feature>
<feature type="region of interest" description="Disordered" evidence="1">
    <location>
        <begin position="500"/>
        <end position="694"/>
    </location>
</feature>
<feature type="compositionally biased region" description="Polar residues" evidence="1">
    <location>
        <begin position="516"/>
        <end position="538"/>
    </location>
</feature>
<feature type="compositionally biased region" description="Polar residues" evidence="1">
    <location>
        <begin position="92"/>
        <end position="111"/>
    </location>
</feature>
<feature type="region of interest" description="Disordered" evidence="1">
    <location>
        <begin position="331"/>
        <end position="390"/>
    </location>
</feature>
<feature type="compositionally biased region" description="Polar residues" evidence="1">
    <location>
        <begin position="417"/>
        <end position="434"/>
    </location>
</feature>
<feature type="compositionally biased region" description="Polar residues" evidence="1">
    <location>
        <begin position="33"/>
        <end position="49"/>
    </location>
</feature>
<feature type="compositionally biased region" description="Low complexity" evidence="1">
    <location>
        <begin position="648"/>
        <end position="657"/>
    </location>
</feature>
<accession>A0A0C3S3G9</accession>
<dbReference type="EMBL" id="KN840576">
    <property type="protein sequence ID" value="KIP04392.1"/>
    <property type="molecule type" value="Genomic_DNA"/>
</dbReference>
<feature type="region of interest" description="Disordered" evidence="1">
    <location>
        <begin position="16"/>
        <end position="164"/>
    </location>
</feature>
<dbReference type="Proteomes" id="UP000053257">
    <property type="component" value="Unassembled WGS sequence"/>
</dbReference>
<evidence type="ECO:0000256" key="1">
    <source>
        <dbReference type="SAM" id="MobiDB-lite"/>
    </source>
</evidence>
<gene>
    <name evidence="2" type="ORF">PHLGIDRAFT_109641</name>
</gene>
<feature type="compositionally biased region" description="Low complexity" evidence="1">
    <location>
        <begin position="19"/>
        <end position="32"/>
    </location>
</feature>
<feature type="compositionally biased region" description="Basic residues" evidence="1">
    <location>
        <begin position="126"/>
        <end position="139"/>
    </location>
</feature>
<dbReference type="STRING" id="745531.A0A0C3S3G9"/>
<feature type="compositionally biased region" description="Pro residues" evidence="1">
    <location>
        <begin position="337"/>
        <end position="367"/>
    </location>
</feature>
<feature type="compositionally biased region" description="Low complexity" evidence="1">
    <location>
        <begin position="548"/>
        <end position="585"/>
    </location>
</feature>
<name>A0A0C3S3G9_PHLG1</name>
<feature type="compositionally biased region" description="Acidic residues" evidence="1">
    <location>
        <begin position="53"/>
        <end position="68"/>
    </location>
</feature>
<evidence type="ECO:0000313" key="3">
    <source>
        <dbReference type="Proteomes" id="UP000053257"/>
    </source>
</evidence>
<reference evidence="2 3" key="1">
    <citation type="journal article" date="2014" name="PLoS Genet.">
        <title>Analysis of the Phlebiopsis gigantea genome, transcriptome and secretome provides insight into its pioneer colonization strategies of wood.</title>
        <authorList>
            <person name="Hori C."/>
            <person name="Ishida T."/>
            <person name="Igarashi K."/>
            <person name="Samejima M."/>
            <person name="Suzuki H."/>
            <person name="Master E."/>
            <person name="Ferreira P."/>
            <person name="Ruiz-Duenas F.J."/>
            <person name="Held B."/>
            <person name="Canessa P."/>
            <person name="Larrondo L.F."/>
            <person name="Schmoll M."/>
            <person name="Druzhinina I.S."/>
            <person name="Kubicek C.P."/>
            <person name="Gaskell J.A."/>
            <person name="Kersten P."/>
            <person name="St John F."/>
            <person name="Glasner J."/>
            <person name="Sabat G."/>
            <person name="Splinter BonDurant S."/>
            <person name="Syed K."/>
            <person name="Yadav J."/>
            <person name="Mgbeahuruike A.C."/>
            <person name="Kovalchuk A."/>
            <person name="Asiegbu F.O."/>
            <person name="Lackner G."/>
            <person name="Hoffmeister D."/>
            <person name="Rencoret J."/>
            <person name="Gutierrez A."/>
            <person name="Sun H."/>
            <person name="Lindquist E."/>
            <person name="Barry K."/>
            <person name="Riley R."/>
            <person name="Grigoriev I.V."/>
            <person name="Henrissat B."/>
            <person name="Kues U."/>
            <person name="Berka R.M."/>
            <person name="Martinez A.T."/>
            <person name="Covert S.F."/>
            <person name="Blanchette R.A."/>
            <person name="Cullen D."/>
        </authorList>
    </citation>
    <scope>NUCLEOTIDE SEQUENCE [LARGE SCALE GENOMIC DNA]</scope>
    <source>
        <strain evidence="2 3">11061_1 CR5-6</strain>
    </source>
</reference>
<feature type="compositionally biased region" description="Basic and acidic residues" evidence="1">
    <location>
        <begin position="112"/>
        <end position="125"/>
    </location>
</feature>
<dbReference type="HOGENOM" id="CLU_436176_0_0_1"/>
<organism evidence="2 3">
    <name type="scientific">Phlebiopsis gigantea (strain 11061_1 CR5-6)</name>
    <name type="common">White-rot fungus</name>
    <name type="synonym">Peniophora gigantea</name>
    <dbReference type="NCBI Taxonomy" id="745531"/>
    <lineage>
        <taxon>Eukaryota</taxon>
        <taxon>Fungi</taxon>
        <taxon>Dikarya</taxon>
        <taxon>Basidiomycota</taxon>
        <taxon>Agaricomycotina</taxon>
        <taxon>Agaricomycetes</taxon>
        <taxon>Polyporales</taxon>
        <taxon>Phanerochaetaceae</taxon>
        <taxon>Phlebiopsis</taxon>
    </lineage>
</organism>
<dbReference type="OrthoDB" id="2348945at2759"/>
<feature type="compositionally biased region" description="Low complexity" evidence="1">
    <location>
        <begin position="368"/>
        <end position="390"/>
    </location>
</feature>
<keyword evidence="3" id="KW-1185">Reference proteome</keyword>
<feature type="compositionally biased region" description="Polar residues" evidence="1">
    <location>
        <begin position="604"/>
        <end position="635"/>
    </location>
</feature>
<evidence type="ECO:0000313" key="2">
    <source>
        <dbReference type="EMBL" id="KIP04392.1"/>
    </source>
</evidence>
<dbReference type="AlphaFoldDB" id="A0A0C3S3G9"/>